<sequence length="89" mass="9660">MVGGLRTGREALMGASQWRGEEEKVVSLPTERGAPPPDPLPPDADRDRDPVPAALLSNGAIHKEALDGGFRSHPFDRGSACEKIKEWEE</sequence>
<feature type="region of interest" description="Disordered" evidence="1">
    <location>
        <begin position="1"/>
        <end position="52"/>
    </location>
</feature>
<protein>
    <submittedName>
        <fullName evidence="2">Uncharacterized protein</fullName>
    </submittedName>
</protein>
<comment type="caution">
    <text evidence="2">The sequence shown here is derived from an EMBL/GenBank/DDBJ whole genome shotgun (WGS) entry which is preliminary data.</text>
</comment>
<accession>A0AAD3NS79</accession>
<name>A0AAD3NS79_CRYJA</name>
<feature type="region of interest" description="Disordered" evidence="1">
    <location>
        <begin position="66"/>
        <end position="89"/>
    </location>
</feature>
<dbReference type="EMBL" id="BSEH01000190">
    <property type="protein sequence ID" value="GLJ57808.1"/>
    <property type="molecule type" value="Genomic_DNA"/>
</dbReference>
<evidence type="ECO:0000256" key="1">
    <source>
        <dbReference type="SAM" id="MobiDB-lite"/>
    </source>
</evidence>
<keyword evidence="3" id="KW-1185">Reference proteome</keyword>
<proteinExistence type="predicted"/>
<organism evidence="2 3">
    <name type="scientific">Cryptomeria japonica</name>
    <name type="common">Japanese cedar</name>
    <name type="synonym">Cupressus japonica</name>
    <dbReference type="NCBI Taxonomy" id="3369"/>
    <lineage>
        <taxon>Eukaryota</taxon>
        <taxon>Viridiplantae</taxon>
        <taxon>Streptophyta</taxon>
        <taxon>Embryophyta</taxon>
        <taxon>Tracheophyta</taxon>
        <taxon>Spermatophyta</taxon>
        <taxon>Pinopsida</taxon>
        <taxon>Pinidae</taxon>
        <taxon>Conifers II</taxon>
        <taxon>Cupressales</taxon>
        <taxon>Cupressaceae</taxon>
        <taxon>Cryptomeria</taxon>
    </lineage>
</organism>
<reference evidence="2" key="1">
    <citation type="submission" date="2022-12" db="EMBL/GenBank/DDBJ databases">
        <title>Chromosome-Level Genome Assembly of Japanese Cedar (Cryptomeriajaponica D. Don).</title>
        <authorList>
            <person name="Fujino T."/>
            <person name="Yamaguchi K."/>
            <person name="Yokoyama T."/>
            <person name="Hamanaka T."/>
            <person name="Harazono Y."/>
            <person name="Kamada H."/>
            <person name="Kobayashi W."/>
            <person name="Ujino-Ihara T."/>
            <person name="Uchiyama K."/>
            <person name="Matsumoto A."/>
            <person name="Izuno A."/>
            <person name="Tsumura Y."/>
            <person name="Toyoda A."/>
            <person name="Shigenobu S."/>
            <person name="Moriguchi Y."/>
            <person name="Ueno S."/>
            <person name="Kasahara M."/>
        </authorList>
    </citation>
    <scope>NUCLEOTIDE SEQUENCE</scope>
</reference>
<evidence type="ECO:0000313" key="2">
    <source>
        <dbReference type="EMBL" id="GLJ57808.1"/>
    </source>
</evidence>
<gene>
    <name evidence="2" type="ORF">SUGI_1373730</name>
</gene>
<dbReference type="AlphaFoldDB" id="A0AAD3NS79"/>
<dbReference type="Proteomes" id="UP001234787">
    <property type="component" value="Unassembled WGS sequence"/>
</dbReference>
<evidence type="ECO:0000313" key="3">
    <source>
        <dbReference type="Proteomes" id="UP001234787"/>
    </source>
</evidence>
<feature type="compositionally biased region" description="Basic and acidic residues" evidence="1">
    <location>
        <begin position="73"/>
        <end position="89"/>
    </location>
</feature>